<reference evidence="5 6" key="1">
    <citation type="journal article" date="2009" name="Environ. Microbiol.">
        <title>Genome sequence of Desulfobacterium autotrophicum HRM2, a marine sulfate reducer oxidizing organic carbon completely to carbon dioxide.</title>
        <authorList>
            <person name="Strittmatter A.W."/>
            <person name="Liesegang H."/>
            <person name="Rabus R."/>
            <person name="Decker I."/>
            <person name="Amann J."/>
            <person name="Andres S."/>
            <person name="Henne A."/>
            <person name="Fricke W.F."/>
            <person name="Martinez-Arias R."/>
            <person name="Bartels D."/>
            <person name="Goesmann A."/>
            <person name="Krause L."/>
            <person name="Puehler A."/>
            <person name="Klenk H.P."/>
            <person name="Richter M."/>
            <person name="Schuler M."/>
            <person name="Gloeckner F.O."/>
            <person name="Meyerdierks A."/>
            <person name="Gottschalk G."/>
            <person name="Amann R."/>
        </authorList>
    </citation>
    <scope>NUCLEOTIDE SEQUENCE [LARGE SCALE GENOMIC DNA]</scope>
    <source>
        <strain evidence="6">ATCC 43914 / DSM 3382 / HRM2</strain>
    </source>
</reference>
<dbReference type="PANTHER" id="PTHR30349:SF41">
    <property type="entry name" value="INTEGRASE_RECOMBINASE PROTEIN MJ0367-RELATED"/>
    <property type="match status" value="1"/>
</dbReference>
<dbReference type="Proteomes" id="UP000000442">
    <property type="component" value="Chromosome"/>
</dbReference>
<dbReference type="RefSeq" id="WP_015904492.1">
    <property type="nucleotide sequence ID" value="NC_012108.1"/>
</dbReference>
<evidence type="ECO:0000256" key="3">
    <source>
        <dbReference type="ARBA" id="ARBA00023172"/>
    </source>
</evidence>
<dbReference type="EMBL" id="CP001087">
    <property type="protein sequence ID" value="ACN15729.1"/>
    <property type="molecule type" value="Genomic_DNA"/>
</dbReference>
<keyword evidence="6" id="KW-1185">Reference proteome</keyword>
<evidence type="ECO:0000313" key="6">
    <source>
        <dbReference type="Proteomes" id="UP000000442"/>
    </source>
</evidence>
<sequence length="338" mass="39016">MLFGYTGGALMRNYLFSGPFAEHIKNHVQLKQAVGYKYDAEAKHLLIFSSFTAEKYPEASILSKKIVLEWCAKRSYEAQANQCARSSILRQLAKYMDGIGVRAYVLPKGYYSAAQLYVPHIYTKDELKRFFYQTDQCCYVGECLYRHLIMPIFFRIIYTCGLRSSEARLLTVEDVDIITGMLSIHHSKKDNSRLVAMSDQLTELCRNYSESVHNLSKGSDWFFPGLNGKPMTIVNVYHNFRRFLWKAGISHGGRGKGPRVTDFRHTFACHCLKRWVTEGKDIEEYFPVLKTFMGHYSFKETAYYLRLTADIFPDISIKLEGCYPEIIPQLEGDGDETY</sequence>
<feature type="domain" description="Tyr recombinase" evidence="4">
    <location>
        <begin position="117"/>
        <end position="317"/>
    </location>
</feature>
<dbReference type="InterPro" id="IPR011010">
    <property type="entry name" value="DNA_brk_join_enz"/>
</dbReference>
<dbReference type="KEGG" id="dat:HRM2_26350"/>
<dbReference type="SUPFAM" id="SSF56349">
    <property type="entry name" value="DNA breaking-rejoining enzymes"/>
    <property type="match status" value="1"/>
</dbReference>
<proteinExistence type="inferred from homology"/>
<dbReference type="InterPro" id="IPR013762">
    <property type="entry name" value="Integrase-like_cat_sf"/>
</dbReference>
<comment type="similarity">
    <text evidence="1">Belongs to the 'phage' integrase family.</text>
</comment>
<gene>
    <name evidence="5" type="ordered locus">HRM2_26350</name>
</gene>
<dbReference type="InterPro" id="IPR050090">
    <property type="entry name" value="Tyrosine_recombinase_XerCD"/>
</dbReference>
<name>C0QHZ3_DESAH</name>
<dbReference type="InterPro" id="IPR002104">
    <property type="entry name" value="Integrase_catalytic"/>
</dbReference>
<keyword evidence="3" id="KW-0233">DNA recombination</keyword>
<dbReference type="GO" id="GO:0015074">
    <property type="term" value="P:DNA integration"/>
    <property type="evidence" value="ECO:0007669"/>
    <property type="project" value="InterPro"/>
</dbReference>
<protein>
    <submittedName>
        <fullName evidence="5">Predicted phage-specific integrase</fullName>
    </submittedName>
</protein>
<evidence type="ECO:0000259" key="4">
    <source>
        <dbReference type="PROSITE" id="PS51898"/>
    </source>
</evidence>
<dbReference type="HOGENOM" id="CLU_027562_10_1_7"/>
<evidence type="ECO:0000313" key="5">
    <source>
        <dbReference type="EMBL" id="ACN15729.1"/>
    </source>
</evidence>
<evidence type="ECO:0000256" key="2">
    <source>
        <dbReference type="ARBA" id="ARBA00023125"/>
    </source>
</evidence>
<dbReference type="Gene3D" id="1.10.443.10">
    <property type="entry name" value="Intergrase catalytic core"/>
    <property type="match status" value="1"/>
</dbReference>
<dbReference type="eggNOG" id="COG0582">
    <property type="taxonomic scope" value="Bacteria"/>
</dbReference>
<organism evidence="5 6">
    <name type="scientific">Desulforapulum autotrophicum (strain ATCC 43914 / DSM 3382 / VKM B-1955 / HRM2)</name>
    <name type="common">Desulfobacterium autotrophicum</name>
    <dbReference type="NCBI Taxonomy" id="177437"/>
    <lineage>
        <taxon>Bacteria</taxon>
        <taxon>Pseudomonadati</taxon>
        <taxon>Thermodesulfobacteriota</taxon>
        <taxon>Desulfobacteria</taxon>
        <taxon>Desulfobacterales</taxon>
        <taxon>Desulfobacteraceae</taxon>
        <taxon>Desulforapulum</taxon>
    </lineage>
</organism>
<accession>C0QHZ3</accession>
<dbReference type="PROSITE" id="PS51898">
    <property type="entry name" value="TYR_RECOMBINASE"/>
    <property type="match status" value="1"/>
</dbReference>
<evidence type="ECO:0000256" key="1">
    <source>
        <dbReference type="ARBA" id="ARBA00008857"/>
    </source>
</evidence>
<dbReference type="PANTHER" id="PTHR30349">
    <property type="entry name" value="PHAGE INTEGRASE-RELATED"/>
    <property type="match status" value="1"/>
</dbReference>
<dbReference type="STRING" id="177437.HRM2_26350"/>
<dbReference type="AlphaFoldDB" id="C0QHZ3"/>
<keyword evidence="2" id="KW-0238">DNA-binding</keyword>
<dbReference type="Pfam" id="PF00589">
    <property type="entry name" value="Phage_integrase"/>
    <property type="match status" value="1"/>
</dbReference>
<dbReference type="GO" id="GO:0006310">
    <property type="term" value="P:DNA recombination"/>
    <property type="evidence" value="ECO:0007669"/>
    <property type="project" value="UniProtKB-KW"/>
</dbReference>
<dbReference type="GO" id="GO:0003677">
    <property type="term" value="F:DNA binding"/>
    <property type="evidence" value="ECO:0007669"/>
    <property type="project" value="UniProtKB-KW"/>
</dbReference>